<accession>A0A5C4W9D3</accession>
<name>A0A5C4W9D3_9ACTN</name>
<dbReference type="OrthoDB" id="4611853at2"/>
<dbReference type="PANTHER" id="PTHR12526">
    <property type="entry name" value="GLYCOSYLTRANSFERASE"/>
    <property type="match status" value="1"/>
</dbReference>
<evidence type="ECO:0000256" key="1">
    <source>
        <dbReference type="ARBA" id="ARBA00022676"/>
    </source>
</evidence>
<evidence type="ECO:0000256" key="2">
    <source>
        <dbReference type="ARBA" id="ARBA00022679"/>
    </source>
</evidence>
<protein>
    <submittedName>
        <fullName evidence="4">Glycosyltransferase family 4 protein</fullName>
    </submittedName>
</protein>
<comment type="caution">
    <text evidence="4">The sequence shown here is derived from an EMBL/GenBank/DDBJ whole genome shotgun (WGS) entry which is preliminary data.</text>
</comment>
<organism evidence="4 5">
    <name type="scientific">Nocardioides albidus</name>
    <dbReference type="NCBI Taxonomy" id="1517589"/>
    <lineage>
        <taxon>Bacteria</taxon>
        <taxon>Bacillati</taxon>
        <taxon>Actinomycetota</taxon>
        <taxon>Actinomycetes</taxon>
        <taxon>Propionibacteriales</taxon>
        <taxon>Nocardioidaceae</taxon>
        <taxon>Nocardioides</taxon>
    </lineage>
</organism>
<dbReference type="RefSeq" id="WP_139621806.1">
    <property type="nucleotide sequence ID" value="NZ_VDMP01000018.1"/>
</dbReference>
<evidence type="ECO:0000313" key="5">
    <source>
        <dbReference type="Proteomes" id="UP000313231"/>
    </source>
</evidence>
<keyword evidence="5" id="KW-1185">Reference proteome</keyword>
<sequence length="360" mass="38221">MTRRRGSVVLTGPLPPPVHGAALVTERMRTAVREARGEVIVIDTNDRGPAWCRAARMLVGLARLALLVASRRRPAIYVGGAGGELLWFQAVVLAVGRLGGGELVFHHHNTGPLRARTPAMALVVRCGGARLLHVVLGEPMREALQQTYPAARRVVVCSNAGHMEPARVMPGPATPPARVVLGHLSNLSRAKGLADVVDAALAARARGSDVELVVAGPATDPDAERLLALAAAELGDRFTWLGAVERHRVETFLVGLDLFLFPSSYDLEAEPLVVLEAARAGVPTLAYDVGCVGGIVDRPGVVLPIGGDFTDAVATAVEAVAPLTDDDRAERRRAVADGFDRRRRAAAERWRELVGLLVDG</sequence>
<dbReference type="SUPFAM" id="SSF53756">
    <property type="entry name" value="UDP-Glycosyltransferase/glycogen phosphorylase"/>
    <property type="match status" value="1"/>
</dbReference>
<dbReference type="AlphaFoldDB" id="A0A5C4W9D3"/>
<dbReference type="Pfam" id="PF00534">
    <property type="entry name" value="Glycos_transf_1"/>
    <property type="match status" value="1"/>
</dbReference>
<evidence type="ECO:0000313" key="4">
    <source>
        <dbReference type="EMBL" id="TNM44125.1"/>
    </source>
</evidence>
<dbReference type="Proteomes" id="UP000313231">
    <property type="component" value="Unassembled WGS sequence"/>
</dbReference>
<feature type="domain" description="Glycosyl transferase family 1" evidence="3">
    <location>
        <begin position="180"/>
        <end position="296"/>
    </location>
</feature>
<reference evidence="4 5" key="1">
    <citation type="journal article" date="2016" name="Int. J. Syst. Evol. Microbiol.">
        <title>Nocardioides albidus sp. nov., an actinobacterium isolated from garden soil.</title>
        <authorList>
            <person name="Singh H."/>
            <person name="Du J."/>
            <person name="Trinh H."/>
            <person name="Won K."/>
            <person name="Yang J.E."/>
            <person name="Yin C."/>
            <person name="Kook M."/>
            <person name="Yi T.H."/>
        </authorList>
    </citation>
    <scope>NUCLEOTIDE SEQUENCE [LARGE SCALE GENOMIC DNA]</scope>
    <source>
        <strain evidence="4 5">CCTCC AB 2015297</strain>
    </source>
</reference>
<gene>
    <name evidence="4" type="ORF">FHP29_05285</name>
</gene>
<evidence type="ECO:0000259" key="3">
    <source>
        <dbReference type="Pfam" id="PF00534"/>
    </source>
</evidence>
<dbReference type="EMBL" id="VDMP01000018">
    <property type="protein sequence ID" value="TNM44125.1"/>
    <property type="molecule type" value="Genomic_DNA"/>
</dbReference>
<dbReference type="CDD" id="cd03801">
    <property type="entry name" value="GT4_PimA-like"/>
    <property type="match status" value="1"/>
</dbReference>
<keyword evidence="2 4" id="KW-0808">Transferase</keyword>
<dbReference type="InterPro" id="IPR001296">
    <property type="entry name" value="Glyco_trans_1"/>
</dbReference>
<dbReference type="Gene3D" id="3.40.50.2000">
    <property type="entry name" value="Glycogen Phosphorylase B"/>
    <property type="match status" value="1"/>
</dbReference>
<keyword evidence="1" id="KW-0328">Glycosyltransferase</keyword>
<proteinExistence type="predicted"/>
<dbReference type="PANTHER" id="PTHR12526:SF510">
    <property type="entry name" value="D-INOSITOL 3-PHOSPHATE GLYCOSYLTRANSFERASE"/>
    <property type="match status" value="1"/>
</dbReference>
<dbReference type="GO" id="GO:0016757">
    <property type="term" value="F:glycosyltransferase activity"/>
    <property type="evidence" value="ECO:0007669"/>
    <property type="project" value="UniProtKB-KW"/>
</dbReference>